<protein>
    <submittedName>
        <fullName evidence="2">Uncharacterized protein</fullName>
    </submittedName>
</protein>
<organism evidence="2 3">
    <name type="scientific">Microthyrium microscopicum</name>
    <dbReference type="NCBI Taxonomy" id="703497"/>
    <lineage>
        <taxon>Eukaryota</taxon>
        <taxon>Fungi</taxon>
        <taxon>Dikarya</taxon>
        <taxon>Ascomycota</taxon>
        <taxon>Pezizomycotina</taxon>
        <taxon>Dothideomycetes</taxon>
        <taxon>Dothideomycetes incertae sedis</taxon>
        <taxon>Microthyriales</taxon>
        <taxon>Microthyriaceae</taxon>
        <taxon>Microthyrium</taxon>
    </lineage>
</organism>
<accession>A0A6A6U7U4</accession>
<name>A0A6A6U7U4_9PEZI</name>
<evidence type="ECO:0000313" key="3">
    <source>
        <dbReference type="Proteomes" id="UP000799302"/>
    </source>
</evidence>
<feature type="signal peptide" evidence="1">
    <location>
        <begin position="1"/>
        <end position="17"/>
    </location>
</feature>
<dbReference type="EMBL" id="MU004237">
    <property type="protein sequence ID" value="KAF2667706.1"/>
    <property type="molecule type" value="Genomic_DNA"/>
</dbReference>
<evidence type="ECO:0000256" key="1">
    <source>
        <dbReference type="SAM" id="SignalP"/>
    </source>
</evidence>
<proteinExistence type="predicted"/>
<dbReference type="Proteomes" id="UP000799302">
    <property type="component" value="Unassembled WGS sequence"/>
</dbReference>
<sequence>MFAFQLILAALPLLAFASPLDNTILADGPIKACSINGGEYNTGTTGCCRSDNQRRMEGNWIACQTGRDTDRFDQCCRDKNREAGPTEMKLSLTLALMSAMSLFALVSADCSEMPAGINHREGDHICGDGRFPQTHQNQIYVCSTNSQWLLAADCGSCRCQMVNGNDPHCIC</sequence>
<keyword evidence="1" id="KW-0732">Signal</keyword>
<gene>
    <name evidence="2" type="ORF">BT63DRAFT_457007</name>
</gene>
<reference evidence="2" key="1">
    <citation type="journal article" date="2020" name="Stud. Mycol.">
        <title>101 Dothideomycetes genomes: a test case for predicting lifestyles and emergence of pathogens.</title>
        <authorList>
            <person name="Haridas S."/>
            <person name="Albert R."/>
            <person name="Binder M."/>
            <person name="Bloem J."/>
            <person name="Labutti K."/>
            <person name="Salamov A."/>
            <person name="Andreopoulos B."/>
            <person name="Baker S."/>
            <person name="Barry K."/>
            <person name="Bills G."/>
            <person name="Bluhm B."/>
            <person name="Cannon C."/>
            <person name="Castanera R."/>
            <person name="Culley D."/>
            <person name="Daum C."/>
            <person name="Ezra D."/>
            <person name="Gonzalez J."/>
            <person name="Henrissat B."/>
            <person name="Kuo A."/>
            <person name="Liang C."/>
            <person name="Lipzen A."/>
            <person name="Lutzoni F."/>
            <person name="Magnuson J."/>
            <person name="Mondo S."/>
            <person name="Nolan M."/>
            <person name="Ohm R."/>
            <person name="Pangilinan J."/>
            <person name="Park H.-J."/>
            <person name="Ramirez L."/>
            <person name="Alfaro M."/>
            <person name="Sun H."/>
            <person name="Tritt A."/>
            <person name="Yoshinaga Y."/>
            <person name="Zwiers L.-H."/>
            <person name="Turgeon B."/>
            <person name="Goodwin S."/>
            <person name="Spatafora J."/>
            <person name="Crous P."/>
            <person name="Grigoriev I."/>
        </authorList>
    </citation>
    <scope>NUCLEOTIDE SEQUENCE</scope>
    <source>
        <strain evidence="2">CBS 115976</strain>
    </source>
</reference>
<keyword evidence="3" id="KW-1185">Reference proteome</keyword>
<feature type="chain" id="PRO_5025616081" evidence="1">
    <location>
        <begin position="18"/>
        <end position="171"/>
    </location>
</feature>
<evidence type="ECO:0000313" key="2">
    <source>
        <dbReference type="EMBL" id="KAF2667706.1"/>
    </source>
</evidence>
<dbReference type="AlphaFoldDB" id="A0A6A6U7U4"/>